<feature type="non-terminal residue" evidence="1">
    <location>
        <position position="1"/>
    </location>
</feature>
<evidence type="ECO:0000313" key="2">
    <source>
        <dbReference type="Proteomes" id="UP001529510"/>
    </source>
</evidence>
<comment type="caution">
    <text evidence="1">The sequence shown here is derived from an EMBL/GenBank/DDBJ whole genome shotgun (WGS) entry which is preliminary data.</text>
</comment>
<gene>
    <name evidence="1" type="ORF">M9458_053063</name>
</gene>
<organism evidence="1 2">
    <name type="scientific">Cirrhinus mrigala</name>
    <name type="common">Mrigala</name>
    <dbReference type="NCBI Taxonomy" id="683832"/>
    <lineage>
        <taxon>Eukaryota</taxon>
        <taxon>Metazoa</taxon>
        <taxon>Chordata</taxon>
        <taxon>Craniata</taxon>
        <taxon>Vertebrata</taxon>
        <taxon>Euteleostomi</taxon>
        <taxon>Actinopterygii</taxon>
        <taxon>Neopterygii</taxon>
        <taxon>Teleostei</taxon>
        <taxon>Ostariophysi</taxon>
        <taxon>Cypriniformes</taxon>
        <taxon>Cyprinidae</taxon>
        <taxon>Labeoninae</taxon>
        <taxon>Labeonini</taxon>
        <taxon>Cirrhinus</taxon>
    </lineage>
</organism>
<name>A0ABD0MSA7_CIRMR</name>
<dbReference type="AlphaFoldDB" id="A0ABD0MSA7"/>
<protein>
    <submittedName>
        <fullName evidence="1">Uncharacterized protein</fullName>
    </submittedName>
</protein>
<evidence type="ECO:0000313" key="1">
    <source>
        <dbReference type="EMBL" id="KAL0151662.1"/>
    </source>
</evidence>
<reference evidence="1 2" key="1">
    <citation type="submission" date="2024-05" db="EMBL/GenBank/DDBJ databases">
        <title>Genome sequencing and assembly of Indian major carp, Cirrhinus mrigala (Hamilton, 1822).</title>
        <authorList>
            <person name="Mohindra V."/>
            <person name="Chowdhury L.M."/>
            <person name="Lal K."/>
            <person name="Jena J.K."/>
        </authorList>
    </citation>
    <scope>NUCLEOTIDE SEQUENCE [LARGE SCALE GENOMIC DNA]</scope>
    <source>
        <strain evidence="1">CM1030</strain>
        <tissue evidence="1">Blood</tissue>
    </source>
</reference>
<dbReference type="Proteomes" id="UP001529510">
    <property type="component" value="Unassembled WGS sequence"/>
</dbReference>
<keyword evidence="2" id="KW-1185">Reference proteome</keyword>
<dbReference type="EMBL" id="JAMKFB020000233">
    <property type="protein sequence ID" value="KAL0151662.1"/>
    <property type="molecule type" value="Genomic_DNA"/>
</dbReference>
<feature type="non-terminal residue" evidence="1">
    <location>
        <position position="51"/>
    </location>
</feature>
<sequence length="51" mass="5565">ENNAAPPPPVSTGRRVYVIVHMVGSQKFKFRMAEGGEPPQLFPPSKKTKSA</sequence>
<proteinExistence type="predicted"/>
<accession>A0ABD0MSA7</accession>